<evidence type="ECO:0000256" key="1">
    <source>
        <dbReference type="ARBA" id="ARBA00023002"/>
    </source>
</evidence>
<organism evidence="3 4">
    <name type="scientific">Fluviicola taffensis (strain DSM 16823 / NCIMB 13979 / RW262)</name>
    <dbReference type="NCBI Taxonomy" id="755732"/>
    <lineage>
        <taxon>Bacteria</taxon>
        <taxon>Pseudomonadati</taxon>
        <taxon>Bacteroidota</taxon>
        <taxon>Flavobacteriia</taxon>
        <taxon>Flavobacteriales</taxon>
        <taxon>Crocinitomicaceae</taxon>
        <taxon>Fluviicola</taxon>
    </lineage>
</organism>
<protein>
    <submittedName>
        <fullName evidence="3">Pyridoxamine 5'-phosphate oxidase-related FMN-binding protein</fullName>
    </submittedName>
</protein>
<reference evidence="4" key="2">
    <citation type="submission" date="2011-02" db="EMBL/GenBank/DDBJ databases">
        <title>The complete genome of Fluviicola taffensis DSM 16823.</title>
        <authorList>
            <consortium name="US DOE Joint Genome Institute (JGI-PGF)"/>
            <person name="Lucas S."/>
            <person name="Copeland A."/>
            <person name="Lapidus A."/>
            <person name="Bruce D."/>
            <person name="Goodwin L."/>
            <person name="Pitluck S."/>
            <person name="Kyrpides N."/>
            <person name="Mavromatis K."/>
            <person name="Ivanova N."/>
            <person name="Mikhailova N."/>
            <person name="Pagani I."/>
            <person name="Chertkov O."/>
            <person name="Detter J.C."/>
            <person name="Han C."/>
            <person name="Tapia R."/>
            <person name="Land M."/>
            <person name="Hauser L."/>
            <person name="Markowitz V."/>
            <person name="Cheng J.-F."/>
            <person name="Hugenholtz P."/>
            <person name="Woyke T."/>
            <person name="Wu D."/>
            <person name="Tindall B."/>
            <person name="Pomrenke H.G."/>
            <person name="Brambilla E."/>
            <person name="Klenk H.-P."/>
            <person name="Eisen J.A."/>
        </authorList>
    </citation>
    <scope>NUCLEOTIDE SEQUENCE [LARGE SCALE GENOMIC DNA]</scope>
    <source>
        <strain evidence="4">DSM 16823 / RW262 / RW262</strain>
    </source>
</reference>
<evidence type="ECO:0000313" key="4">
    <source>
        <dbReference type="Proteomes" id="UP000007463"/>
    </source>
</evidence>
<dbReference type="PIRSF" id="PIRSF004633">
    <property type="entry name" value="UCP_PLP_oxd"/>
    <property type="match status" value="1"/>
</dbReference>
<sequence>MAAEHNAAATKPIEPKVNELIGSRKSIILATVDAEGNPTSSYAPFARSGNKFYILVSFMARHTKNLKEVGKVSAMFVEDESETNQIYARHRLTLDVSTKEIARDTPEWEEGVSKLQAAHGKILDILVGMQDFIMIELTTIKGAYVNGFGSAYFVDENLEILQHRNDINHQPVEKSSN</sequence>
<dbReference type="OrthoDB" id="5345368at2"/>
<dbReference type="InterPro" id="IPR011576">
    <property type="entry name" value="Pyridox_Oxase_N"/>
</dbReference>
<dbReference type="Gene3D" id="2.30.110.10">
    <property type="entry name" value="Electron Transport, Fmn-binding Protein, Chain A"/>
    <property type="match status" value="1"/>
</dbReference>
<dbReference type="AlphaFoldDB" id="F2IKI3"/>
<dbReference type="PANTHER" id="PTHR35176">
    <property type="entry name" value="HEME OXYGENASE HI_0854-RELATED"/>
    <property type="match status" value="1"/>
</dbReference>
<feature type="domain" description="Pyridoxamine 5'-phosphate oxidase N-terminal" evidence="2">
    <location>
        <begin position="13"/>
        <end position="143"/>
    </location>
</feature>
<dbReference type="PANTHER" id="PTHR35176:SF6">
    <property type="entry name" value="HEME OXYGENASE HI_0854-RELATED"/>
    <property type="match status" value="1"/>
</dbReference>
<dbReference type="GO" id="GO:0070967">
    <property type="term" value="F:coenzyme F420 binding"/>
    <property type="evidence" value="ECO:0007669"/>
    <property type="project" value="TreeGrafter"/>
</dbReference>
<keyword evidence="4" id="KW-1185">Reference proteome</keyword>
<dbReference type="EMBL" id="CP002542">
    <property type="protein sequence ID" value="AEA45109.1"/>
    <property type="molecule type" value="Genomic_DNA"/>
</dbReference>
<evidence type="ECO:0000259" key="2">
    <source>
        <dbReference type="Pfam" id="PF01243"/>
    </source>
</evidence>
<dbReference type="eggNOG" id="COG0748">
    <property type="taxonomic scope" value="Bacteria"/>
</dbReference>
<dbReference type="Proteomes" id="UP000007463">
    <property type="component" value="Chromosome"/>
</dbReference>
<accession>F2IKI3</accession>
<keyword evidence="1" id="KW-0560">Oxidoreductase</keyword>
<dbReference type="InterPro" id="IPR012349">
    <property type="entry name" value="Split_barrel_FMN-bd"/>
</dbReference>
<evidence type="ECO:0000313" key="3">
    <source>
        <dbReference type="EMBL" id="AEA45109.1"/>
    </source>
</evidence>
<dbReference type="GO" id="GO:0005829">
    <property type="term" value="C:cytosol"/>
    <property type="evidence" value="ECO:0007669"/>
    <property type="project" value="TreeGrafter"/>
</dbReference>
<dbReference type="SUPFAM" id="SSF50475">
    <property type="entry name" value="FMN-binding split barrel"/>
    <property type="match status" value="1"/>
</dbReference>
<gene>
    <name evidence="3" type="ordered locus">Fluta_3135</name>
</gene>
<dbReference type="GO" id="GO:0016627">
    <property type="term" value="F:oxidoreductase activity, acting on the CH-CH group of donors"/>
    <property type="evidence" value="ECO:0007669"/>
    <property type="project" value="TreeGrafter"/>
</dbReference>
<reference evidence="3 4" key="1">
    <citation type="journal article" date="2011" name="Stand. Genomic Sci.">
        <title>Complete genome sequence of the gliding freshwater bacterium Fluviicola taffensis type strain (RW262).</title>
        <authorList>
            <person name="Woyke T."/>
            <person name="Chertkov O."/>
            <person name="Lapidus A."/>
            <person name="Nolan M."/>
            <person name="Lucas S."/>
            <person name="Del Rio T.G."/>
            <person name="Tice H."/>
            <person name="Cheng J.F."/>
            <person name="Tapia R."/>
            <person name="Han C."/>
            <person name="Goodwin L."/>
            <person name="Pitluck S."/>
            <person name="Liolios K."/>
            <person name="Pagani I."/>
            <person name="Ivanova N."/>
            <person name="Huntemann M."/>
            <person name="Mavromatis K."/>
            <person name="Mikhailova N."/>
            <person name="Pati A."/>
            <person name="Chen A."/>
            <person name="Palaniappan K."/>
            <person name="Land M."/>
            <person name="Hauser L."/>
            <person name="Brambilla E.M."/>
            <person name="Rohde M."/>
            <person name="Mwirichia R."/>
            <person name="Sikorski J."/>
            <person name="Tindall B.J."/>
            <person name="Goker M."/>
            <person name="Bristow J."/>
            <person name="Eisen J.A."/>
            <person name="Markowitz V."/>
            <person name="Hugenholtz P."/>
            <person name="Klenk H.P."/>
            <person name="Kyrpides N.C."/>
        </authorList>
    </citation>
    <scope>NUCLEOTIDE SEQUENCE [LARGE SCALE GENOMIC DNA]</scope>
    <source>
        <strain evidence="4">DSM 16823 / RW262 / RW262</strain>
    </source>
</reference>
<dbReference type="InterPro" id="IPR014419">
    <property type="entry name" value="HutZ"/>
</dbReference>
<name>F2IKI3_FLUTR</name>
<dbReference type="InterPro" id="IPR052019">
    <property type="entry name" value="F420H2_bilvrd_red/Heme_oxyg"/>
</dbReference>
<proteinExistence type="predicted"/>
<dbReference type="KEGG" id="fte:Fluta_3135"/>
<dbReference type="RefSeq" id="WP_013687876.1">
    <property type="nucleotide sequence ID" value="NC_015321.1"/>
</dbReference>
<dbReference type="STRING" id="755732.Fluta_3135"/>
<dbReference type="Pfam" id="PF01243">
    <property type="entry name" value="PNPOx_N"/>
    <property type="match status" value="1"/>
</dbReference>
<dbReference type="HOGENOM" id="CLU_093808_1_0_10"/>